<sequence>MARGVEDPELLMFVGPARRVVGDQQRWQEEIWSGRPGSYVKLTLFYVWISLLLSLSSFVELMNNIGDVGPSLGSSLVKRRTRAETKEREDISLLLLCFSSPL</sequence>
<organism evidence="1 2">
    <name type="scientific">Eucalyptus globulus</name>
    <name type="common">Tasmanian blue gum</name>
    <dbReference type="NCBI Taxonomy" id="34317"/>
    <lineage>
        <taxon>Eukaryota</taxon>
        <taxon>Viridiplantae</taxon>
        <taxon>Streptophyta</taxon>
        <taxon>Embryophyta</taxon>
        <taxon>Tracheophyta</taxon>
        <taxon>Spermatophyta</taxon>
        <taxon>Magnoliopsida</taxon>
        <taxon>eudicotyledons</taxon>
        <taxon>Gunneridae</taxon>
        <taxon>Pentapetalae</taxon>
        <taxon>rosids</taxon>
        <taxon>malvids</taxon>
        <taxon>Myrtales</taxon>
        <taxon>Myrtaceae</taxon>
        <taxon>Myrtoideae</taxon>
        <taxon>Eucalypteae</taxon>
        <taxon>Eucalyptus</taxon>
    </lineage>
</organism>
<evidence type="ECO:0000313" key="1">
    <source>
        <dbReference type="EMBL" id="KAL3737987.1"/>
    </source>
</evidence>
<dbReference type="EMBL" id="JBJKBG010000005">
    <property type="protein sequence ID" value="KAL3737987.1"/>
    <property type="molecule type" value="Genomic_DNA"/>
</dbReference>
<keyword evidence="2" id="KW-1185">Reference proteome</keyword>
<dbReference type="Proteomes" id="UP001634007">
    <property type="component" value="Unassembled WGS sequence"/>
</dbReference>
<accession>A0ABD3KF58</accession>
<proteinExistence type="predicted"/>
<name>A0ABD3KF58_EUCGL</name>
<gene>
    <name evidence="1" type="ORF">ACJRO7_019508</name>
</gene>
<reference evidence="1 2" key="1">
    <citation type="submission" date="2024-11" db="EMBL/GenBank/DDBJ databases">
        <title>Chromosome-level genome assembly of Eucalyptus globulus Labill. provides insights into its genome evolution.</title>
        <authorList>
            <person name="Li X."/>
        </authorList>
    </citation>
    <scope>NUCLEOTIDE SEQUENCE [LARGE SCALE GENOMIC DNA]</scope>
    <source>
        <strain evidence="1">CL2024</strain>
        <tissue evidence="1">Fresh tender leaves</tissue>
    </source>
</reference>
<protein>
    <submittedName>
        <fullName evidence="1">Uncharacterized protein</fullName>
    </submittedName>
</protein>
<dbReference type="AlphaFoldDB" id="A0ABD3KF58"/>
<comment type="caution">
    <text evidence="1">The sequence shown here is derived from an EMBL/GenBank/DDBJ whole genome shotgun (WGS) entry which is preliminary data.</text>
</comment>
<evidence type="ECO:0000313" key="2">
    <source>
        <dbReference type="Proteomes" id="UP001634007"/>
    </source>
</evidence>